<keyword evidence="8" id="KW-1185">Reference proteome</keyword>
<dbReference type="PROSITE" id="PS00211">
    <property type="entry name" value="ABC_TRANSPORTER_1"/>
    <property type="match status" value="1"/>
</dbReference>
<dbReference type="EMBL" id="PYOY01000002">
    <property type="protein sequence ID" value="PSX08386.1"/>
    <property type="molecule type" value="Genomic_DNA"/>
</dbReference>
<dbReference type="GO" id="GO:0016887">
    <property type="term" value="F:ATP hydrolysis activity"/>
    <property type="evidence" value="ECO:0007669"/>
    <property type="project" value="InterPro"/>
</dbReference>
<evidence type="ECO:0000256" key="4">
    <source>
        <dbReference type="ARBA" id="ARBA00022840"/>
    </source>
</evidence>
<dbReference type="SMART" id="SM00382">
    <property type="entry name" value="AAA"/>
    <property type="match status" value="1"/>
</dbReference>
<evidence type="ECO:0000313" key="9">
    <source>
        <dbReference type="Proteomes" id="UP000241440"/>
    </source>
</evidence>
<keyword evidence="4" id="KW-0067">ATP-binding</keyword>
<evidence type="ECO:0000313" key="8">
    <source>
        <dbReference type="Proteomes" id="UP000240989"/>
    </source>
</evidence>
<accession>A0A0D8SAZ6</accession>
<protein>
    <submittedName>
        <fullName evidence="6">ATPase</fullName>
    </submittedName>
</protein>
<dbReference type="SUPFAM" id="SSF52540">
    <property type="entry name" value="P-loop containing nucleoside triphosphate hydrolases"/>
    <property type="match status" value="1"/>
</dbReference>
<dbReference type="InterPro" id="IPR050153">
    <property type="entry name" value="Metal_Ion_Import_ABC"/>
</dbReference>
<dbReference type="RefSeq" id="WP_005363886.1">
    <property type="nucleotide sequence ID" value="NZ_JAKJTG010000065.1"/>
</dbReference>
<evidence type="ECO:0000259" key="5">
    <source>
        <dbReference type="PROSITE" id="PS50893"/>
    </source>
</evidence>
<evidence type="ECO:0000313" key="7">
    <source>
        <dbReference type="EMBL" id="PSX10910.1"/>
    </source>
</evidence>
<dbReference type="InterPro" id="IPR027417">
    <property type="entry name" value="P-loop_NTPase"/>
</dbReference>
<gene>
    <name evidence="7" type="ORF">C0W27_09775</name>
    <name evidence="6" type="ORF">C0W41_04595</name>
</gene>
<dbReference type="InterPro" id="IPR017871">
    <property type="entry name" value="ABC_transporter-like_CS"/>
</dbReference>
<dbReference type="GO" id="GO:0005524">
    <property type="term" value="F:ATP binding"/>
    <property type="evidence" value="ECO:0007669"/>
    <property type="project" value="UniProtKB-KW"/>
</dbReference>
<dbReference type="Pfam" id="PF00005">
    <property type="entry name" value="ABC_tran"/>
    <property type="match status" value="1"/>
</dbReference>
<dbReference type="EMBL" id="PYOU01000006">
    <property type="protein sequence ID" value="PSX10910.1"/>
    <property type="molecule type" value="Genomic_DNA"/>
</dbReference>
<evidence type="ECO:0000256" key="1">
    <source>
        <dbReference type="ARBA" id="ARBA00005417"/>
    </source>
</evidence>
<evidence type="ECO:0000313" key="6">
    <source>
        <dbReference type="EMBL" id="PSX08386.1"/>
    </source>
</evidence>
<dbReference type="PANTHER" id="PTHR42734">
    <property type="entry name" value="METAL TRANSPORT SYSTEM ATP-BINDING PROTEIN TM_0124-RELATED"/>
    <property type="match status" value="1"/>
</dbReference>
<feature type="domain" description="ABC transporter" evidence="5">
    <location>
        <begin position="5"/>
        <end position="233"/>
    </location>
</feature>
<dbReference type="AlphaFoldDB" id="A0A0D8SAZ6"/>
<dbReference type="PROSITE" id="PS50893">
    <property type="entry name" value="ABC_TRANSPORTER_2"/>
    <property type="match status" value="1"/>
</dbReference>
<proteinExistence type="inferred from homology"/>
<organism evidence="6 9">
    <name type="scientific">Photobacterium angustum</name>
    <dbReference type="NCBI Taxonomy" id="661"/>
    <lineage>
        <taxon>Bacteria</taxon>
        <taxon>Pseudomonadati</taxon>
        <taxon>Pseudomonadota</taxon>
        <taxon>Gammaproteobacteria</taxon>
        <taxon>Vibrionales</taxon>
        <taxon>Vibrionaceae</taxon>
        <taxon>Photobacterium</taxon>
    </lineage>
</organism>
<reference evidence="8 9" key="1">
    <citation type="submission" date="2018-01" db="EMBL/GenBank/DDBJ databases">
        <title>Whole genome sequencing of Histamine producing bacteria.</title>
        <authorList>
            <person name="Butler K."/>
        </authorList>
    </citation>
    <scope>NUCLEOTIDE SEQUENCE [LARGE SCALE GENOMIC DNA]</scope>
    <source>
        <strain evidence="6 9">A2-1</strain>
        <strain evidence="7 8">A6-1</strain>
    </source>
</reference>
<comment type="caution">
    <text evidence="6">The sequence shown here is derived from an EMBL/GenBank/DDBJ whole genome shotgun (WGS) entry which is preliminary data.</text>
</comment>
<keyword evidence="2" id="KW-0813">Transport</keyword>
<dbReference type="InterPro" id="IPR003593">
    <property type="entry name" value="AAA+_ATPase"/>
</dbReference>
<dbReference type="Gene3D" id="3.40.50.300">
    <property type="entry name" value="P-loop containing nucleotide triphosphate hydrolases"/>
    <property type="match status" value="1"/>
</dbReference>
<evidence type="ECO:0000256" key="2">
    <source>
        <dbReference type="ARBA" id="ARBA00022448"/>
    </source>
</evidence>
<comment type="similarity">
    <text evidence="1">Belongs to the ABC transporter superfamily.</text>
</comment>
<dbReference type="Proteomes" id="UP000241440">
    <property type="component" value="Unassembled WGS sequence"/>
</dbReference>
<dbReference type="GeneID" id="61229893"/>
<dbReference type="InterPro" id="IPR003439">
    <property type="entry name" value="ABC_transporter-like_ATP-bd"/>
</dbReference>
<sequence>MKKIVDVQNVSFAYKNHQALIDINFELYEGQRCALLGPNGGGKTTLVKLLLGILSGYQGNLALFGDHPGRHPALIGYVPQQYKLNPILPVTVKDVVLMGANAAQLKDKKLLSALLTQALQQMHIEHIENTLFKDLSGGQRQRVLVARALIAQPKLLILDEPTSNVDPSMTAQFFALLSALPKDVAVLVVSHDMSILEYQIDVILGLNQTMKVQQSKALTSDMLQHLYGVNSHFIKDLVQSTTSNNEPSPALV</sequence>
<dbReference type="PANTHER" id="PTHR42734:SF17">
    <property type="entry name" value="METAL TRANSPORT SYSTEM ATP-BINDING PROTEIN TM_0124-RELATED"/>
    <property type="match status" value="1"/>
</dbReference>
<evidence type="ECO:0000256" key="3">
    <source>
        <dbReference type="ARBA" id="ARBA00022741"/>
    </source>
</evidence>
<name>A0A0D8SAZ6_PHOAN</name>
<keyword evidence="3" id="KW-0547">Nucleotide-binding</keyword>
<dbReference type="Proteomes" id="UP000240989">
    <property type="component" value="Unassembled WGS sequence"/>
</dbReference>